<feature type="region of interest" description="Disordered" evidence="1">
    <location>
        <begin position="42"/>
        <end position="70"/>
    </location>
</feature>
<feature type="transmembrane region" description="Helical" evidence="2">
    <location>
        <begin position="75"/>
        <end position="96"/>
    </location>
</feature>
<dbReference type="RefSeq" id="WP_344414737.1">
    <property type="nucleotide sequence ID" value="NZ_BAAANN010000004.1"/>
</dbReference>
<feature type="region of interest" description="Disordered" evidence="1">
    <location>
        <begin position="100"/>
        <end position="178"/>
    </location>
</feature>
<accession>A0ABN2Q8T0</accession>
<keyword evidence="4" id="KW-1185">Reference proteome</keyword>
<evidence type="ECO:0000313" key="3">
    <source>
        <dbReference type="EMBL" id="GAA1947204.1"/>
    </source>
</evidence>
<feature type="compositionally biased region" description="Pro residues" evidence="1">
    <location>
        <begin position="47"/>
        <end position="62"/>
    </location>
</feature>
<evidence type="ECO:0000256" key="2">
    <source>
        <dbReference type="SAM" id="Phobius"/>
    </source>
</evidence>
<dbReference type="Proteomes" id="UP001501116">
    <property type="component" value="Unassembled WGS sequence"/>
</dbReference>
<evidence type="ECO:0000313" key="4">
    <source>
        <dbReference type="Proteomes" id="UP001501116"/>
    </source>
</evidence>
<reference evidence="3 4" key="1">
    <citation type="journal article" date="2019" name="Int. J. Syst. Evol. Microbiol.">
        <title>The Global Catalogue of Microorganisms (GCM) 10K type strain sequencing project: providing services to taxonomists for standard genome sequencing and annotation.</title>
        <authorList>
            <consortium name="The Broad Institute Genomics Platform"/>
            <consortium name="The Broad Institute Genome Sequencing Center for Infectious Disease"/>
            <person name="Wu L."/>
            <person name="Ma J."/>
        </authorList>
    </citation>
    <scope>NUCLEOTIDE SEQUENCE [LARGE SCALE GENOMIC DNA]</scope>
    <source>
        <strain evidence="3 4">JCM 14545</strain>
    </source>
</reference>
<keyword evidence="2" id="KW-0472">Membrane</keyword>
<organism evidence="3 4">
    <name type="scientific">Amycolatopsis minnesotensis</name>
    <dbReference type="NCBI Taxonomy" id="337894"/>
    <lineage>
        <taxon>Bacteria</taxon>
        <taxon>Bacillati</taxon>
        <taxon>Actinomycetota</taxon>
        <taxon>Actinomycetes</taxon>
        <taxon>Pseudonocardiales</taxon>
        <taxon>Pseudonocardiaceae</taxon>
        <taxon>Amycolatopsis</taxon>
    </lineage>
</organism>
<evidence type="ECO:0000256" key="1">
    <source>
        <dbReference type="SAM" id="MobiDB-lite"/>
    </source>
</evidence>
<protein>
    <recommendedName>
        <fullName evidence="5">Mce-associated membrane protein</fullName>
    </recommendedName>
</protein>
<gene>
    <name evidence="3" type="ORF">GCM10009754_14150</name>
</gene>
<keyword evidence="2" id="KW-1133">Transmembrane helix</keyword>
<proteinExistence type="predicted"/>
<dbReference type="EMBL" id="BAAANN010000004">
    <property type="protein sequence ID" value="GAA1947204.1"/>
    <property type="molecule type" value="Genomic_DNA"/>
</dbReference>
<comment type="caution">
    <text evidence="3">The sequence shown here is derived from an EMBL/GenBank/DDBJ whole genome shotgun (WGS) entry which is preliminary data.</text>
</comment>
<evidence type="ECO:0008006" key="5">
    <source>
        <dbReference type="Google" id="ProtNLM"/>
    </source>
</evidence>
<sequence>MTFVHDRRRGGEPATAEVEDAVSAEVLSASGADREYLARVLREPHKFLPPPRSKPRRAPQPPREPESRLASGAKFVGLLVAGGLLTGAVVASALLAGRHDGQGRAEEPAPPEITGVAALGGFATPDRSAPASGGGHGDKGSGSHETSQPKRQRTAPAAPDTTGGTSTPSGAPGTSATTAAAGAMKAGSASKAEVVRSFYRLVANAPRQALSLLDPVLAGDQAENLVDAWAGMDDIEVTQVTQRADGAVLAVVTMADPDGGHLRITQLLKLTDPIRNLITGVTLLSAEHVQ</sequence>
<keyword evidence="2" id="KW-0812">Transmembrane</keyword>
<feature type="compositionally biased region" description="Low complexity" evidence="1">
    <location>
        <begin position="154"/>
        <end position="178"/>
    </location>
</feature>
<name>A0ABN2Q8T0_9PSEU</name>